<organism evidence="2 3">
    <name type="scientific">Mytilus edulis</name>
    <name type="common">Blue mussel</name>
    <dbReference type="NCBI Taxonomy" id="6550"/>
    <lineage>
        <taxon>Eukaryota</taxon>
        <taxon>Metazoa</taxon>
        <taxon>Spiralia</taxon>
        <taxon>Lophotrochozoa</taxon>
        <taxon>Mollusca</taxon>
        <taxon>Bivalvia</taxon>
        <taxon>Autobranchia</taxon>
        <taxon>Pteriomorphia</taxon>
        <taxon>Mytilida</taxon>
        <taxon>Mytiloidea</taxon>
        <taxon>Mytilidae</taxon>
        <taxon>Mytilinae</taxon>
        <taxon>Mytilus</taxon>
    </lineage>
</organism>
<comment type="caution">
    <text evidence="2">The sequence shown here is derived from an EMBL/GenBank/DDBJ whole genome shotgun (WGS) entry which is preliminary data.</text>
</comment>
<evidence type="ECO:0000313" key="3">
    <source>
        <dbReference type="Proteomes" id="UP000683360"/>
    </source>
</evidence>
<name>A0A8S3U843_MYTED</name>
<accession>A0A8S3U843</accession>
<dbReference type="AlphaFoldDB" id="A0A8S3U843"/>
<dbReference type="EMBL" id="CAJPWZ010002546">
    <property type="protein sequence ID" value="CAG2240068.1"/>
    <property type="molecule type" value="Genomic_DNA"/>
</dbReference>
<reference evidence="2" key="1">
    <citation type="submission" date="2021-03" db="EMBL/GenBank/DDBJ databases">
        <authorList>
            <person name="Bekaert M."/>
        </authorList>
    </citation>
    <scope>NUCLEOTIDE SEQUENCE</scope>
</reference>
<feature type="compositionally biased region" description="Polar residues" evidence="1">
    <location>
        <begin position="212"/>
        <end position="229"/>
    </location>
</feature>
<sequence length="315" mass="35607">MIDNALYRCNPFCAWSLTYVAMAASKSKYQVSVTKLHRLPPIREESMGGRTPRSARRTNSDGFVTTDSKITVQPLNPKPSIHVRPLPGKSRKVQFQPAGPPRSETQILDSYPKTVYRDPPDEPMTKTPPQKINPQKTIVDGLVADYLHYAQYGHIIPVYEGTGTLSCSCCTDRNRENVRTMLGFPTNTSGSIPHNSVGYRPMGPNPKPDTWLTGSTKPPISSQKTNQSPRFDELDFDDLSKTPRGNTQGRENWLEYQPKPYASSYANAEFNRPLLVYNHFKEINNDNSKYFSNQVLDANTKYDDAMKKLEKFSFS</sequence>
<protein>
    <submittedName>
        <fullName evidence="2">Uncharacterized protein</fullName>
    </submittedName>
</protein>
<feature type="compositionally biased region" description="Polar residues" evidence="1">
    <location>
        <begin position="60"/>
        <end position="74"/>
    </location>
</feature>
<keyword evidence="3" id="KW-1185">Reference proteome</keyword>
<feature type="compositionally biased region" description="Basic and acidic residues" evidence="1">
    <location>
        <begin position="230"/>
        <end position="241"/>
    </location>
</feature>
<evidence type="ECO:0000256" key="1">
    <source>
        <dbReference type="SAM" id="MobiDB-lite"/>
    </source>
</evidence>
<feature type="compositionally biased region" description="Polar residues" evidence="1">
    <location>
        <begin position="185"/>
        <end position="194"/>
    </location>
</feature>
<feature type="region of interest" description="Disordered" evidence="1">
    <location>
        <begin position="42"/>
        <end position="133"/>
    </location>
</feature>
<evidence type="ECO:0000313" key="2">
    <source>
        <dbReference type="EMBL" id="CAG2240068.1"/>
    </source>
</evidence>
<dbReference type="OrthoDB" id="6043371at2759"/>
<gene>
    <name evidence="2" type="ORF">MEDL_52397</name>
</gene>
<dbReference type="Proteomes" id="UP000683360">
    <property type="component" value="Unassembled WGS sequence"/>
</dbReference>
<feature type="compositionally biased region" description="Basic and acidic residues" evidence="1">
    <location>
        <begin position="115"/>
        <end position="124"/>
    </location>
</feature>
<feature type="region of interest" description="Disordered" evidence="1">
    <location>
        <begin position="183"/>
        <end position="255"/>
    </location>
</feature>
<proteinExistence type="predicted"/>